<protein>
    <submittedName>
        <fullName evidence="2">EAL domain-containing protein</fullName>
    </submittedName>
</protein>
<gene>
    <name evidence="2" type="ORF">GJV85_03170</name>
</gene>
<dbReference type="PROSITE" id="PS51833">
    <property type="entry name" value="HDOD"/>
    <property type="match status" value="1"/>
</dbReference>
<dbReference type="RefSeq" id="WP_207562424.1">
    <property type="nucleotide sequence ID" value="NZ_CP046072.1"/>
</dbReference>
<evidence type="ECO:0000313" key="3">
    <source>
        <dbReference type="Proteomes" id="UP000671852"/>
    </source>
</evidence>
<dbReference type="InterPro" id="IPR001633">
    <property type="entry name" value="EAL_dom"/>
</dbReference>
<dbReference type="InterPro" id="IPR013976">
    <property type="entry name" value="HDOD"/>
</dbReference>
<dbReference type="Gene3D" id="1.10.3210.10">
    <property type="entry name" value="Hypothetical protein af1432"/>
    <property type="match status" value="1"/>
</dbReference>
<dbReference type="EMBL" id="CP046072">
    <property type="protein sequence ID" value="QSZ41152.1"/>
    <property type="molecule type" value="Genomic_DNA"/>
</dbReference>
<dbReference type="AlphaFoldDB" id="A0A975GC52"/>
<dbReference type="InterPro" id="IPR035919">
    <property type="entry name" value="EAL_sf"/>
</dbReference>
<dbReference type="SUPFAM" id="SSF141868">
    <property type="entry name" value="EAL domain-like"/>
    <property type="match status" value="1"/>
</dbReference>
<dbReference type="InterPro" id="IPR052340">
    <property type="entry name" value="RNase_Y/CdgJ"/>
</dbReference>
<dbReference type="Gene3D" id="3.20.20.450">
    <property type="entry name" value="EAL domain"/>
    <property type="match status" value="1"/>
</dbReference>
<evidence type="ECO:0000259" key="1">
    <source>
        <dbReference type="PROSITE" id="PS51833"/>
    </source>
</evidence>
<dbReference type="Proteomes" id="UP000671852">
    <property type="component" value="Chromosome"/>
</dbReference>
<dbReference type="PIRSF" id="PIRSF003180">
    <property type="entry name" value="DiGMPpdiest_YuxH"/>
    <property type="match status" value="1"/>
</dbReference>
<reference evidence="2" key="1">
    <citation type="submission" date="2019-11" db="EMBL/GenBank/DDBJ databases">
        <authorList>
            <person name="Kojima H."/>
        </authorList>
    </citation>
    <scope>NUCLEOTIDE SEQUENCE</scope>
    <source>
        <strain evidence="2">H1576</strain>
    </source>
</reference>
<feature type="domain" description="HDOD" evidence="1">
    <location>
        <begin position="205"/>
        <end position="391"/>
    </location>
</feature>
<dbReference type="InterPro" id="IPR014408">
    <property type="entry name" value="dGMP_Pdiesterase_EAL/HD-GYP"/>
</dbReference>
<dbReference type="PANTHER" id="PTHR33525">
    <property type="match status" value="1"/>
</dbReference>
<dbReference type="PANTHER" id="PTHR33525:SF4">
    <property type="entry name" value="CYCLIC DI-GMP PHOSPHODIESTERASE CDGJ"/>
    <property type="match status" value="1"/>
</dbReference>
<keyword evidence="3" id="KW-1185">Reference proteome</keyword>
<accession>A0A975GC52</accession>
<name>A0A975GC52_9BACT</name>
<dbReference type="SUPFAM" id="SSF109604">
    <property type="entry name" value="HD-domain/PDEase-like"/>
    <property type="match status" value="1"/>
</dbReference>
<dbReference type="KEGG" id="saqt:GJV85_03170"/>
<organism evidence="2 3">
    <name type="scientific">Sulfurimonas aquatica</name>
    <dbReference type="NCBI Taxonomy" id="2672570"/>
    <lineage>
        <taxon>Bacteria</taxon>
        <taxon>Pseudomonadati</taxon>
        <taxon>Campylobacterota</taxon>
        <taxon>Epsilonproteobacteria</taxon>
        <taxon>Campylobacterales</taxon>
        <taxon>Sulfurimonadaceae</taxon>
        <taxon>Sulfurimonas</taxon>
    </lineage>
</organism>
<evidence type="ECO:0000313" key="2">
    <source>
        <dbReference type="EMBL" id="QSZ41152.1"/>
    </source>
</evidence>
<sequence>MNSVYISKQKIFNHKNGIFAYELVFKDADNNPTTIANNVKGTAKLIISSITSNELDLLLGRNTLAFINVDEATLTKGILDILNKDRFVLSLCETINLTEAIVKKIVQYKKRGFKLSIGHFDSSAAMIVKYQRLFAYIDIIRMDILSSEPENLKKVMQKFKGTRIKLLAHNIETREDFKKSLEMGFDYFQGYILNQPEIIEIKSSKEPAQVVILQLIQHLKESKTTEEIESFIKRQPDLSFKLIQFFNKSKKLDVQVQSITQVITLMGRDQLLRWLMVYLYSEVSTNTASQTILELALKRAESMEADASEGLKDKAYIAGMFSLLGSIFDINIKELMAHVKMDRDITSLVLEKKGIFAGSLLKAEQAEKAYLRKIMLANFDKLDTTDLIYTLEDGGVEINKDDI</sequence>
<reference evidence="2" key="2">
    <citation type="submission" date="2021-04" db="EMBL/GenBank/DDBJ databases">
        <title>Isolation and characterization of a novel species of the genus Sulfurimonas.</title>
        <authorList>
            <person name="Fukui M."/>
        </authorList>
    </citation>
    <scope>NUCLEOTIDE SEQUENCE</scope>
    <source>
        <strain evidence="2">H1576</strain>
    </source>
</reference>
<dbReference type="Pfam" id="PF00563">
    <property type="entry name" value="EAL"/>
    <property type="match status" value="1"/>
</dbReference>
<proteinExistence type="predicted"/>